<accession>A0A023FHY2</accession>
<dbReference type="GO" id="GO:0008380">
    <property type="term" value="P:RNA splicing"/>
    <property type="evidence" value="ECO:0007669"/>
    <property type="project" value="UniProtKB-KW"/>
</dbReference>
<feature type="domain" description="CWF21" evidence="8">
    <location>
        <begin position="57"/>
        <end position="102"/>
    </location>
</feature>
<keyword evidence="3" id="KW-0507">mRNA processing</keyword>
<proteinExistence type="evidence at transcript level"/>
<dbReference type="InterPro" id="IPR013170">
    <property type="entry name" value="mRNA_splic_Cwf21_dom"/>
</dbReference>
<evidence type="ECO:0000256" key="3">
    <source>
        <dbReference type="ARBA" id="ARBA00022664"/>
    </source>
</evidence>
<name>A0A023FHY2_AMBCJ</name>
<evidence type="ECO:0000256" key="2">
    <source>
        <dbReference type="ARBA" id="ARBA00005954"/>
    </source>
</evidence>
<dbReference type="GO" id="GO:0006397">
    <property type="term" value="P:mRNA processing"/>
    <property type="evidence" value="ECO:0007669"/>
    <property type="project" value="UniProtKB-KW"/>
</dbReference>
<dbReference type="GO" id="GO:0005681">
    <property type="term" value="C:spliceosomal complex"/>
    <property type="evidence" value="ECO:0007669"/>
    <property type="project" value="UniProtKB-KW"/>
</dbReference>
<comment type="similarity">
    <text evidence="2">Belongs to the CWC21 family.</text>
</comment>
<dbReference type="Gene3D" id="6.10.140.420">
    <property type="match status" value="1"/>
</dbReference>
<sequence length="204" mass="23276">MYNGIGLQTARGSGTNGYVQRNLSLVQRSREKVAYKTEEDIQRLDAQLIRKANSEILDHERKRKLEIKCLELQETMEEQGYDPEEITAKVDELRELLQQQGHLLDFPTPKDEAGRPIVKETHQMAEANQEKNAKLKEALGISNFFVEGSSLDPDRKNREAQAAAEAHKQLHSLVPDSESSPEPEQKSRKKRKAKRNTEQKESVS</sequence>
<dbReference type="InterPro" id="IPR051372">
    <property type="entry name" value="CWC21"/>
</dbReference>
<dbReference type="Pfam" id="PF08312">
    <property type="entry name" value="cwf21"/>
    <property type="match status" value="1"/>
</dbReference>
<evidence type="ECO:0000259" key="8">
    <source>
        <dbReference type="SMART" id="SM01115"/>
    </source>
</evidence>
<dbReference type="SMART" id="SM01115">
    <property type="entry name" value="cwf21"/>
    <property type="match status" value="1"/>
</dbReference>
<comment type="subcellular location">
    <subcellularLocation>
        <location evidence="1">Nucleus</location>
    </subcellularLocation>
</comment>
<organism evidence="9">
    <name type="scientific">Amblyomma cajennense</name>
    <name type="common">Cayenne tick</name>
    <name type="synonym">Acarus cajennensis</name>
    <dbReference type="NCBI Taxonomy" id="34607"/>
    <lineage>
        <taxon>Eukaryota</taxon>
        <taxon>Metazoa</taxon>
        <taxon>Ecdysozoa</taxon>
        <taxon>Arthropoda</taxon>
        <taxon>Chelicerata</taxon>
        <taxon>Arachnida</taxon>
        <taxon>Acari</taxon>
        <taxon>Parasitiformes</taxon>
        <taxon>Ixodida</taxon>
        <taxon>Ixodoidea</taxon>
        <taxon>Ixodidae</taxon>
        <taxon>Amblyomminae</taxon>
        <taxon>Amblyomma</taxon>
    </lineage>
</organism>
<keyword evidence="5" id="KW-0508">mRNA splicing</keyword>
<evidence type="ECO:0000256" key="4">
    <source>
        <dbReference type="ARBA" id="ARBA00022728"/>
    </source>
</evidence>
<evidence type="ECO:0000256" key="6">
    <source>
        <dbReference type="ARBA" id="ARBA00023242"/>
    </source>
</evidence>
<dbReference type="EMBL" id="GBBK01003758">
    <property type="protein sequence ID" value="JAC20724.1"/>
    <property type="molecule type" value="mRNA"/>
</dbReference>
<dbReference type="AlphaFoldDB" id="A0A023FHY2"/>
<evidence type="ECO:0000256" key="1">
    <source>
        <dbReference type="ARBA" id="ARBA00004123"/>
    </source>
</evidence>
<reference evidence="9" key="1">
    <citation type="submission" date="2014-03" db="EMBL/GenBank/DDBJ databases">
        <title>The sialotranscriptome of Amblyomma triste, Amblyomma parvum and Amblyomma cajennense ticks, uncovered by 454-based RNA-seq.</title>
        <authorList>
            <person name="Garcia G.R."/>
            <person name="Gardinassi L.G."/>
            <person name="Ribeiro J.M."/>
            <person name="Anatriello E."/>
            <person name="Ferreira B.R."/>
            <person name="Moreira H.N."/>
            <person name="Mafra C."/>
            <person name="Olegario M.M."/>
            <person name="Szabo P.J."/>
            <person name="Miranda-Santos I.K."/>
            <person name="Maruyama S.R."/>
        </authorList>
    </citation>
    <scope>NUCLEOTIDE SEQUENCE</scope>
    <source>
        <strain evidence="9">Uberlandia</strain>
        <tissue evidence="9">Salivary glands</tissue>
    </source>
</reference>
<feature type="compositionally biased region" description="Basic and acidic residues" evidence="7">
    <location>
        <begin position="195"/>
        <end position="204"/>
    </location>
</feature>
<protein>
    <submittedName>
        <fullName evidence="9">Putative pre-mrna-splicing factor cwc21 ixodes scapularis pre-mrna-splicing factor cwc21</fullName>
    </submittedName>
</protein>
<dbReference type="PANTHER" id="PTHR36562:SF5">
    <property type="entry name" value="SERINE_ARGININE REPETITIVE MATRIX 2"/>
    <property type="match status" value="1"/>
</dbReference>
<feature type="region of interest" description="Disordered" evidence="7">
    <location>
        <begin position="147"/>
        <end position="204"/>
    </location>
</feature>
<evidence type="ECO:0000313" key="9">
    <source>
        <dbReference type="EMBL" id="JAC20724.1"/>
    </source>
</evidence>
<evidence type="ECO:0000256" key="7">
    <source>
        <dbReference type="SAM" id="MobiDB-lite"/>
    </source>
</evidence>
<keyword evidence="4" id="KW-0747">Spliceosome</keyword>
<keyword evidence="6" id="KW-0539">Nucleus</keyword>
<evidence type="ECO:0000256" key="5">
    <source>
        <dbReference type="ARBA" id="ARBA00023187"/>
    </source>
</evidence>
<dbReference type="PANTHER" id="PTHR36562">
    <property type="entry name" value="SERINE/ARGININE REPETITIVE MATRIX 2"/>
    <property type="match status" value="1"/>
</dbReference>